<sequence length="368" mass="38062">MAQLGRTLALVDVTVAHKALATGSAGSATRVLLAVKDAVLVLPGVRQGRILQMDCGGSLQEARGAGFAFARAASCGLLRSVGTEEAAVLVAAVDAAEVALDDNPPSSGGAAGEGGVTRQVNPLKRCVDANPPMDSDMSLHGDVSSLGRSFSLMLNDPRNKVPCSVRDKVMDSYFKLQEIIVNLIAGKARADGQVLELRRQLAASQARSPSAEGGVPVRSPTLAEVLVRPAGAATVPARPTSPSPSRSASVAGGRGPEHALHIRLTTPSSSPASDIATMLKSTFNPFEIGVGPVMFRPSRVGLTVTAQLSACSVVLLGPAVPLVQGVGTVSARSENPLSKRRSEDLQESGISTRDQRFQGSSWFVSHPP</sequence>
<evidence type="ECO:0000313" key="2">
    <source>
        <dbReference type="EMBL" id="KAH9382981.1"/>
    </source>
</evidence>
<evidence type="ECO:0000256" key="1">
    <source>
        <dbReference type="SAM" id="MobiDB-lite"/>
    </source>
</evidence>
<protein>
    <submittedName>
        <fullName evidence="2">Uncharacterized protein</fullName>
    </submittedName>
</protein>
<name>A0A9J6H8D6_HAELO</name>
<proteinExistence type="predicted"/>
<dbReference type="Proteomes" id="UP000821853">
    <property type="component" value="Unassembled WGS sequence"/>
</dbReference>
<comment type="caution">
    <text evidence="2">The sequence shown here is derived from an EMBL/GenBank/DDBJ whole genome shotgun (WGS) entry which is preliminary data.</text>
</comment>
<dbReference type="EMBL" id="JABSTR010000815">
    <property type="protein sequence ID" value="KAH9382981.1"/>
    <property type="molecule type" value="Genomic_DNA"/>
</dbReference>
<feature type="region of interest" description="Disordered" evidence="1">
    <location>
        <begin position="232"/>
        <end position="254"/>
    </location>
</feature>
<organism evidence="2 3">
    <name type="scientific">Haemaphysalis longicornis</name>
    <name type="common">Bush tick</name>
    <dbReference type="NCBI Taxonomy" id="44386"/>
    <lineage>
        <taxon>Eukaryota</taxon>
        <taxon>Metazoa</taxon>
        <taxon>Ecdysozoa</taxon>
        <taxon>Arthropoda</taxon>
        <taxon>Chelicerata</taxon>
        <taxon>Arachnida</taxon>
        <taxon>Acari</taxon>
        <taxon>Parasitiformes</taxon>
        <taxon>Ixodida</taxon>
        <taxon>Ixodoidea</taxon>
        <taxon>Ixodidae</taxon>
        <taxon>Haemaphysalinae</taxon>
        <taxon>Haemaphysalis</taxon>
    </lineage>
</organism>
<feature type="compositionally biased region" description="Low complexity" evidence="1">
    <location>
        <begin position="232"/>
        <end position="251"/>
    </location>
</feature>
<dbReference type="AlphaFoldDB" id="A0A9J6H8D6"/>
<evidence type="ECO:0000313" key="3">
    <source>
        <dbReference type="Proteomes" id="UP000821853"/>
    </source>
</evidence>
<feature type="compositionally biased region" description="Polar residues" evidence="1">
    <location>
        <begin position="348"/>
        <end position="368"/>
    </location>
</feature>
<accession>A0A9J6H8D6</accession>
<gene>
    <name evidence="2" type="ORF">HPB48_023618</name>
</gene>
<keyword evidence="3" id="KW-1185">Reference proteome</keyword>
<reference evidence="2 3" key="1">
    <citation type="journal article" date="2020" name="Cell">
        <title>Large-Scale Comparative Analyses of Tick Genomes Elucidate Their Genetic Diversity and Vector Capacities.</title>
        <authorList>
            <consortium name="Tick Genome and Microbiome Consortium (TIGMIC)"/>
            <person name="Jia N."/>
            <person name="Wang J."/>
            <person name="Shi W."/>
            <person name="Du L."/>
            <person name="Sun Y."/>
            <person name="Zhan W."/>
            <person name="Jiang J.F."/>
            <person name="Wang Q."/>
            <person name="Zhang B."/>
            <person name="Ji P."/>
            <person name="Bell-Sakyi L."/>
            <person name="Cui X.M."/>
            <person name="Yuan T.T."/>
            <person name="Jiang B.G."/>
            <person name="Yang W.F."/>
            <person name="Lam T.T."/>
            <person name="Chang Q.C."/>
            <person name="Ding S.J."/>
            <person name="Wang X.J."/>
            <person name="Zhu J.G."/>
            <person name="Ruan X.D."/>
            <person name="Zhao L."/>
            <person name="Wei J.T."/>
            <person name="Ye R.Z."/>
            <person name="Que T.C."/>
            <person name="Du C.H."/>
            <person name="Zhou Y.H."/>
            <person name="Cheng J.X."/>
            <person name="Dai P.F."/>
            <person name="Guo W.B."/>
            <person name="Han X.H."/>
            <person name="Huang E.J."/>
            <person name="Li L.F."/>
            <person name="Wei W."/>
            <person name="Gao Y.C."/>
            <person name="Liu J.Z."/>
            <person name="Shao H.Z."/>
            <person name="Wang X."/>
            <person name="Wang C.C."/>
            <person name="Yang T.C."/>
            <person name="Huo Q.B."/>
            <person name="Li W."/>
            <person name="Chen H.Y."/>
            <person name="Chen S.E."/>
            <person name="Zhou L.G."/>
            <person name="Ni X.B."/>
            <person name="Tian J.H."/>
            <person name="Sheng Y."/>
            <person name="Liu T."/>
            <person name="Pan Y.S."/>
            <person name="Xia L.Y."/>
            <person name="Li J."/>
            <person name="Zhao F."/>
            <person name="Cao W.C."/>
        </authorList>
    </citation>
    <scope>NUCLEOTIDE SEQUENCE [LARGE SCALE GENOMIC DNA]</scope>
    <source>
        <strain evidence="2">HaeL-2018</strain>
    </source>
</reference>
<dbReference type="VEuPathDB" id="VectorBase:HLOH_059013"/>
<feature type="region of interest" description="Disordered" evidence="1">
    <location>
        <begin position="330"/>
        <end position="368"/>
    </location>
</feature>